<dbReference type="PANTHER" id="PTHR12820:SF0">
    <property type="entry name" value="VACUOLAR PROTEIN SORTING-ASSOCIATED PROTEIN 53 HOMOLOG"/>
    <property type="match status" value="1"/>
</dbReference>
<dbReference type="GO" id="GO:0042147">
    <property type="term" value="P:retrograde transport, endosome to Golgi"/>
    <property type="evidence" value="ECO:0007669"/>
    <property type="project" value="InterPro"/>
</dbReference>
<dbReference type="PANTHER" id="PTHR12820">
    <property type="entry name" value="VACUOLAR SORTING PROTEIN 53"/>
    <property type="match status" value="1"/>
</dbReference>
<evidence type="ECO:0000256" key="1">
    <source>
        <dbReference type="SAM" id="MobiDB-lite"/>
    </source>
</evidence>
<dbReference type="GO" id="GO:0005829">
    <property type="term" value="C:cytosol"/>
    <property type="evidence" value="ECO:0007669"/>
    <property type="project" value="GOC"/>
</dbReference>
<gene>
    <name evidence="3" type="ORF">TBIB3V08_LOCUS10546</name>
</gene>
<protein>
    <recommendedName>
        <fullName evidence="2">Vps53 N-terminal domain-containing protein</fullName>
    </recommendedName>
</protein>
<feature type="compositionally biased region" description="Basic and acidic residues" evidence="1">
    <location>
        <begin position="255"/>
        <end position="269"/>
    </location>
</feature>
<dbReference type="InterPro" id="IPR039766">
    <property type="entry name" value="Vps53"/>
</dbReference>
<dbReference type="Pfam" id="PF04100">
    <property type="entry name" value="Vps53_N"/>
    <property type="match status" value="1"/>
</dbReference>
<dbReference type="EMBL" id="OD569767">
    <property type="protein sequence ID" value="CAD7448259.1"/>
    <property type="molecule type" value="Genomic_DNA"/>
</dbReference>
<feature type="region of interest" description="Disordered" evidence="1">
    <location>
        <begin position="214"/>
        <end position="269"/>
    </location>
</feature>
<organism evidence="3">
    <name type="scientific">Timema bartmani</name>
    <dbReference type="NCBI Taxonomy" id="61472"/>
    <lineage>
        <taxon>Eukaryota</taxon>
        <taxon>Metazoa</taxon>
        <taxon>Ecdysozoa</taxon>
        <taxon>Arthropoda</taxon>
        <taxon>Hexapoda</taxon>
        <taxon>Insecta</taxon>
        <taxon>Pterygota</taxon>
        <taxon>Neoptera</taxon>
        <taxon>Polyneoptera</taxon>
        <taxon>Phasmatodea</taxon>
        <taxon>Timematodea</taxon>
        <taxon>Timematoidea</taxon>
        <taxon>Timematidae</taxon>
        <taxon>Timema</taxon>
    </lineage>
</organism>
<reference evidence="3" key="1">
    <citation type="submission" date="2020-11" db="EMBL/GenBank/DDBJ databases">
        <authorList>
            <person name="Tran Van P."/>
        </authorList>
    </citation>
    <scope>NUCLEOTIDE SEQUENCE</scope>
</reference>
<name>A0A7R9F7G0_9NEOP</name>
<dbReference type="AlphaFoldDB" id="A0A7R9F7G0"/>
<proteinExistence type="predicted"/>
<dbReference type="InterPro" id="IPR007234">
    <property type="entry name" value="Vps53_N"/>
</dbReference>
<evidence type="ECO:0000259" key="2">
    <source>
        <dbReference type="Pfam" id="PF04100"/>
    </source>
</evidence>
<evidence type="ECO:0000313" key="3">
    <source>
        <dbReference type="EMBL" id="CAD7448259.1"/>
    </source>
</evidence>
<accession>A0A7R9F7G0</accession>
<feature type="domain" description="Vps53 N-terminal" evidence="2">
    <location>
        <begin position="1"/>
        <end position="153"/>
    </location>
</feature>
<sequence>MFPPDWAVSERITVEFCNITRMELSKLMAKRKSDIDVKLLLFVIQRTSNFENLLSRRFTGITLEDVDGSALKSKINQVSQSLNPFDDSVVDGNNPFKEDLEEESNSLSPAPTMQITPFHGIVSKCFEPYLNIYIESLDKNLNDLIERFVQDSKQQHSPSNSNIAQPEGNRFLAYVSNASAGGPKANKNMKAGPFEWGGGGRKVGGRVQRVAVVNQAGGRKEDSVSYCGEPGRRQKGGFVNRVGSRKEGSASYRGEPGRRQEGEFDGLLR</sequence>
<dbReference type="GO" id="GO:0000938">
    <property type="term" value="C:GARP complex"/>
    <property type="evidence" value="ECO:0007669"/>
    <property type="project" value="InterPro"/>
</dbReference>